<dbReference type="EMBL" id="CP060783">
    <property type="protein sequence ID" value="QNP47913.1"/>
    <property type="molecule type" value="Genomic_DNA"/>
</dbReference>
<name>A0A7H0GHZ7_9BURK</name>
<protein>
    <submittedName>
        <fullName evidence="2">Uncharacterized protein</fullName>
    </submittedName>
</protein>
<evidence type="ECO:0000313" key="3">
    <source>
        <dbReference type="Proteomes" id="UP000516028"/>
    </source>
</evidence>
<proteinExistence type="predicted"/>
<evidence type="ECO:0000313" key="2">
    <source>
        <dbReference type="EMBL" id="QNP47913.1"/>
    </source>
</evidence>
<keyword evidence="3" id="KW-1185">Reference proteome</keyword>
<keyword evidence="1" id="KW-0812">Transmembrane</keyword>
<gene>
    <name evidence="2" type="ORF">H9K75_17580</name>
</gene>
<evidence type="ECO:0000256" key="1">
    <source>
        <dbReference type="SAM" id="Phobius"/>
    </source>
</evidence>
<dbReference type="KEGG" id="daer:H9K75_17580"/>
<accession>A0A7H0GHZ7</accession>
<feature type="transmembrane region" description="Helical" evidence="1">
    <location>
        <begin position="21"/>
        <end position="43"/>
    </location>
</feature>
<organism evidence="2 3">
    <name type="scientific">Diaphorobacter aerolatus</name>
    <dbReference type="NCBI Taxonomy" id="1288495"/>
    <lineage>
        <taxon>Bacteria</taxon>
        <taxon>Pseudomonadati</taxon>
        <taxon>Pseudomonadota</taxon>
        <taxon>Betaproteobacteria</taxon>
        <taxon>Burkholderiales</taxon>
        <taxon>Comamonadaceae</taxon>
        <taxon>Diaphorobacter</taxon>
    </lineage>
</organism>
<dbReference type="AlphaFoldDB" id="A0A7H0GHZ7"/>
<dbReference type="RefSeq" id="WP_187723593.1">
    <property type="nucleotide sequence ID" value="NZ_CP060783.1"/>
</dbReference>
<keyword evidence="1" id="KW-0472">Membrane</keyword>
<keyword evidence="1" id="KW-1133">Transmembrane helix</keyword>
<dbReference type="Proteomes" id="UP000516028">
    <property type="component" value="Chromosome"/>
</dbReference>
<sequence>MSAEALDKDSPVHRHLFFKGLVALLLGFPLSLWISWLLMYSGWGR</sequence>
<reference evidence="2 3" key="1">
    <citation type="submission" date="2020-08" db="EMBL/GenBank/DDBJ databases">
        <title>Genome sequence of Diaphorobacter aerolatus KACC 16536T.</title>
        <authorList>
            <person name="Hyun D.-W."/>
            <person name="Bae J.-W."/>
        </authorList>
    </citation>
    <scope>NUCLEOTIDE SEQUENCE [LARGE SCALE GENOMIC DNA]</scope>
    <source>
        <strain evidence="2 3">KACC 16536</strain>
    </source>
</reference>